<keyword evidence="8" id="KW-1185">Reference proteome</keyword>
<dbReference type="Gene3D" id="3.40.190.10">
    <property type="entry name" value="Periplasmic binding protein-like II"/>
    <property type="match status" value="2"/>
</dbReference>
<evidence type="ECO:0000256" key="3">
    <source>
        <dbReference type="ARBA" id="ARBA00023222"/>
    </source>
</evidence>
<keyword evidence="3" id="KW-0584">Phenylalanine biosynthesis</keyword>
<evidence type="ECO:0000259" key="6">
    <source>
        <dbReference type="PROSITE" id="PS51171"/>
    </source>
</evidence>
<dbReference type="PROSITE" id="PS51171">
    <property type="entry name" value="PREPHENATE_DEHYDR_3"/>
    <property type="match status" value="1"/>
</dbReference>
<comment type="caution">
    <text evidence="7">The sequence shown here is derived from an EMBL/GenBank/DDBJ whole genome shotgun (WGS) entry which is preliminary data.</text>
</comment>
<keyword evidence="2" id="KW-0057">Aromatic amino acid biosynthesis</keyword>
<evidence type="ECO:0000313" key="7">
    <source>
        <dbReference type="EMBL" id="KNE99126.1"/>
    </source>
</evidence>
<dbReference type="EMBL" id="AJIL01000049">
    <property type="protein sequence ID" value="KNE99126.1"/>
    <property type="molecule type" value="Genomic_DNA"/>
</dbReference>
<keyword evidence="1" id="KW-0028">Amino-acid biosynthesis</keyword>
<dbReference type="STRING" id="1165861.A0A0L0VIU0"/>
<dbReference type="Pfam" id="PF00800">
    <property type="entry name" value="PDT"/>
    <property type="match status" value="1"/>
</dbReference>
<reference evidence="8" key="1">
    <citation type="submission" date="2014-03" db="EMBL/GenBank/DDBJ databases">
        <title>The Genome Sequence of Puccinia striiformis f. sp. tritici PST-78.</title>
        <authorList>
            <consortium name="The Broad Institute Genome Sequencing Platform"/>
            <person name="Cuomo C."/>
            <person name="Hulbert S."/>
            <person name="Chen X."/>
            <person name="Walker B."/>
            <person name="Young S.K."/>
            <person name="Zeng Q."/>
            <person name="Gargeya S."/>
            <person name="Fitzgerald M."/>
            <person name="Haas B."/>
            <person name="Abouelleil A."/>
            <person name="Alvarado L."/>
            <person name="Arachchi H.M."/>
            <person name="Berlin A.M."/>
            <person name="Chapman S.B."/>
            <person name="Goldberg J."/>
            <person name="Griggs A."/>
            <person name="Gujja S."/>
            <person name="Hansen M."/>
            <person name="Howarth C."/>
            <person name="Imamovic A."/>
            <person name="Larimer J."/>
            <person name="McCowan C."/>
            <person name="Montmayeur A."/>
            <person name="Murphy C."/>
            <person name="Neiman D."/>
            <person name="Pearson M."/>
            <person name="Priest M."/>
            <person name="Roberts A."/>
            <person name="Saif S."/>
            <person name="Shea T."/>
            <person name="Sisk P."/>
            <person name="Sykes S."/>
            <person name="Wortman J."/>
            <person name="Nusbaum C."/>
            <person name="Birren B."/>
        </authorList>
    </citation>
    <scope>NUCLEOTIDE SEQUENCE [LARGE SCALE GENOMIC DNA]</scope>
    <source>
        <strain evidence="8">race PST-78</strain>
    </source>
</reference>
<evidence type="ECO:0000256" key="5">
    <source>
        <dbReference type="ARBA" id="ARBA00029440"/>
    </source>
</evidence>
<proteinExistence type="predicted"/>
<dbReference type="Proteomes" id="UP000054564">
    <property type="component" value="Unassembled WGS sequence"/>
</dbReference>
<dbReference type="AlphaFoldDB" id="A0A0L0VIU0"/>
<evidence type="ECO:0000313" key="8">
    <source>
        <dbReference type="Proteomes" id="UP000054564"/>
    </source>
</evidence>
<organism evidence="7 8">
    <name type="scientific">Puccinia striiformis f. sp. tritici PST-78</name>
    <dbReference type="NCBI Taxonomy" id="1165861"/>
    <lineage>
        <taxon>Eukaryota</taxon>
        <taxon>Fungi</taxon>
        <taxon>Dikarya</taxon>
        <taxon>Basidiomycota</taxon>
        <taxon>Pucciniomycotina</taxon>
        <taxon>Pucciniomycetes</taxon>
        <taxon>Pucciniales</taxon>
        <taxon>Pucciniaceae</taxon>
        <taxon>Puccinia</taxon>
    </lineage>
</organism>
<protein>
    <submittedName>
        <fullName evidence="7">Prephenate dehydratase</fullName>
    </submittedName>
</protein>
<sequence>MPARRLSGSTTDSASRVAFLGPIRTYSHQVTRKRFNGSEYTLIPYDTIREVVHALLPTTQQEHKRASWAVIPIENSYFGPVLESTQVLSEPLVKQHTRSIGLPIKFKIQHSLLAHHLNPTPTHRRFSRIYSHPQALGQCSKYIKTKYPGIEEIPTSSTSEAASIVSQDTSLSSLAICSAACVDYYMDLNVLDFDIPDAGTENITTFIVLQSHD</sequence>
<accession>A0A0L0VIU0</accession>
<dbReference type="GO" id="GO:0009094">
    <property type="term" value="P:L-phenylalanine biosynthetic process"/>
    <property type="evidence" value="ECO:0007669"/>
    <property type="project" value="UniProtKB-KW"/>
</dbReference>
<feature type="domain" description="Prephenate dehydratase" evidence="6">
    <location>
        <begin position="16"/>
        <end position="210"/>
    </location>
</feature>
<keyword evidence="4" id="KW-0456">Lyase</keyword>
<dbReference type="OrthoDB" id="983542at2759"/>
<evidence type="ECO:0000256" key="2">
    <source>
        <dbReference type="ARBA" id="ARBA00023141"/>
    </source>
</evidence>
<evidence type="ECO:0000256" key="1">
    <source>
        <dbReference type="ARBA" id="ARBA00022605"/>
    </source>
</evidence>
<dbReference type="InterPro" id="IPR001086">
    <property type="entry name" value="Preph_deHydtase"/>
</dbReference>
<dbReference type="SUPFAM" id="SSF53850">
    <property type="entry name" value="Periplasmic binding protein-like II"/>
    <property type="match status" value="1"/>
</dbReference>
<name>A0A0L0VIU0_9BASI</name>
<dbReference type="CDD" id="cd13532">
    <property type="entry name" value="PBP2_PDT_like"/>
    <property type="match status" value="1"/>
</dbReference>
<dbReference type="GO" id="GO:0005737">
    <property type="term" value="C:cytoplasm"/>
    <property type="evidence" value="ECO:0007669"/>
    <property type="project" value="TreeGrafter"/>
</dbReference>
<dbReference type="PANTHER" id="PTHR21022">
    <property type="entry name" value="PREPHENATE DEHYDRATASE P PROTEIN"/>
    <property type="match status" value="1"/>
</dbReference>
<dbReference type="GO" id="GO:0004664">
    <property type="term" value="F:prephenate dehydratase activity"/>
    <property type="evidence" value="ECO:0007669"/>
    <property type="project" value="InterPro"/>
</dbReference>
<comment type="pathway">
    <text evidence="5">Amino-acid biosynthesis.</text>
</comment>
<evidence type="ECO:0000256" key="4">
    <source>
        <dbReference type="ARBA" id="ARBA00023239"/>
    </source>
</evidence>
<dbReference type="PANTHER" id="PTHR21022:SF19">
    <property type="entry name" value="PREPHENATE DEHYDRATASE-RELATED"/>
    <property type="match status" value="1"/>
</dbReference>
<gene>
    <name evidence="7" type="ORF">PSTG_07605</name>
</gene>